<keyword evidence="6 8" id="KW-1133">Transmembrane helix</keyword>
<dbReference type="NCBIfam" id="TIGR04178">
    <property type="entry name" value="exo_archaeo"/>
    <property type="match status" value="1"/>
</dbReference>
<proteinExistence type="predicted"/>
<evidence type="ECO:0000256" key="5">
    <source>
        <dbReference type="ARBA" id="ARBA00022801"/>
    </source>
</evidence>
<keyword evidence="5" id="KW-0378">Hydrolase</keyword>
<dbReference type="OrthoDB" id="678161at2"/>
<sequence>MAVIFNKTVRPQVRFLAVATGLYLLWWLGYEHGLGPDGRLDHALSVQVARAAAWGLQVCGFAASTVPTSPTLLRMAGQPAVLVGDPCNGLVLYALFAGFVLAYPDTGRRRGWFIMVGIIALYFVNVARVAVLALNHTYWYHTVDFNHHYTFTFVAYAAILGLWAWWTGSRPAGHSGHVSAA</sequence>
<evidence type="ECO:0000256" key="7">
    <source>
        <dbReference type="ARBA" id="ARBA00023136"/>
    </source>
</evidence>
<evidence type="ECO:0000313" key="10">
    <source>
        <dbReference type="Proteomes" id="UP000177506"/>
    </source>
</evidence>
<protein>
    <recommendedName>
        <fullName evidence="11">Exosortase/archaeosortase family protein</fullName>
    </recommendedName>
</protein>
<dbReference type="InterPro" id="IPR019127">
    <property type="entry name" value="Exosortase"/>
</dbReference>
<organism evidence="9 10">
    <name type="scientific">Hymenobacter coccineus</name>
    <dbReference type="NCBI Taxonomy" id="1908235"/>
    <lineage>
        <taxon>Bacteria</taxon>
        <taxon>Pseudomonadati</taxon>
        <taxon>Bacteroidota</taxon>
        <taxon>Cytophagia</taxon>
        <taxon>Cytophagales</taxon>
        <taxon>Hymenobacteraceae</taxon>
        <taxon>Hymenobacter</taxon>
    </lineage>
</organism>
<evidence type="ECO:0000256" key="6">
    <source>
        <dbReference type="ARBA" id="ARBA00022989"/>
    </source>
</evidence>
<evidence type="ECO:0000313" key="9">
    <source>
        <dbReference type="EMBL" id="OGX92152.1"/>
    </source>
</evidence>
<comment type="caution">
    <text evidence="9">The sequence shown here is derived from an EMBL/GenBank/DDBJ whole genome shotgun (WGS) entry which is preliminary data.</text>
</comment>
<dbReference type="RefSeq" id="WP_070739479.1">
    <property type="nucleotide sequence ID" value="NZ_MDZA01000011.1"/>
</dbReference>
<dbReference type="EMBL" id="MDZA01000011">
    <property type="protein sequence ID" value="OGX92152.1"/>
    <property type="molecule type" value="Genomic_DNA"/>
</dbReference>
<keyword evidence="2" id="KW-1003">Cell membrane</keyword>
<dbReference type="GO" id="GO:0005886">
    <property type="term" value="C:plasma membrane"/>
    <property type="evidence" value="ECO:0007669"/>
    <property type="project" value="UniProtKB-SubCell"/>
</dbReference>
<dbReference type="GO" id="GO:0006508">
    <property type="term" value="P:proteolysis"/>
    <property type="evidence" value="ECO:0007669"/>
    <property type="project" value="UniProtKB-KW"/>
</dbReference>
<dbReference type="Pfam" id="PF09721">
    <property type="entry name" value="Exosortase_EpsH"/>
    <property type="match status" value="1"/>
</dbReference>
<reference evidence="9 10" key="1">
    <citation type="submission" date="2016-08" db="EMBL/GenBank/DDBJ databases">
        <title>Hymenobacter coccineus sp. nov., Hymenobacter lapidarius sp. nov. and Hymenobacter glacialis sp. nov., isolated from Antarctic soil.</title>
        <authorList>
            <person name="Sedlacek I."/>
            <person name="Kralova S."/>
            <person name="Kyrova K."/>
            <person name="Maslanova I."/>
            <person name="Stankova E."/>
            <person name="Vrbovska V."/>
            <person name="Nemec M."/>
            <person name="Bartak M."/>
            <person name="Svec P."/>
            <person name="Busse H.-J."/>
            <person name="Pantucek R."/>
        </authorList>
    </citation>
    <scope>NUCLEOTIDE SEQUENCE [LARGE SCALE GENOMIC DNA]</scope>
    <source>
        <strain evidence="9 10">CCM 8649</strain>
    </source>
</reference>
<accession>A0A1G1TMQ6</accession>
<name>A0A1G1TMQ6_9BACT</name>
<keyword evidence="4 8" id="KW-0812">Transmembrane</keyword>
<comment type="subcellular location">
    <subcellularLocation>
        <location evidence="1">Cell membrane</location>
        <topology evidence="1">Multi-pass membrane protein</topology>
    </subcellularLocation>
</comment>
<dbReference type="AlphaFoldDB" id="A0A1G1TMQ6"/>
<gene>
    <name evidence="9" type="ORF">BEN49_03725</name>
</gene>
<evidence type="ECO:0000256" key="1">
    <source>
        <dbReference type="ARBA" id="ARBA00004651"/>
    </source>
</evidence>
<dbReference type="GO" id="GO:0008233">
    <property type="term" value="F:peptidase activity"/>
    <property type="evidence" value="ECO:0007669"/>
    <property type="project" value="UniProtKB-KW"/>
</dbReference>
<keyword evidence="10" id="KW-1185">Reference proteome</keyword>
<dbReference type="NCBIfam" id="NF046081">
    <property type="entry name" value="exosort_XrtX"/>
    <property type="match status" value="1"/>
</dbReference>
<evidence type="ECO:0008006" key="11">
    <source>
        <dbReference type="Google" id="ProtNLM"/>
    </source>
</evidence>
<evidence type="ECO:0000256" key="3">
    <source>
        <dbReference type="ARBA" id="ARBA00022670"/>
    </source>
</evidence>
<feature type="transmembrane region" description="Helical" evidence="8">
    <location>
        <begin position="146"/>
        <end position="166"/>
    </location>
</feature>
<evidence type="ECO:0000256" key="4">
    <source>
        <dbReference type="ARBA" id="ARBA00022692"/>
    </source>
</evidence>
<keyword evidence="3" id="KW-0645">Protease</keyword>
<evidence type="ECO:0000256" key="2">
    <source>
        <dbReference type="ARBA" id="ARBA00022475"/>
    </source>
</evidence>
<evidence type="ECO:0000256" key="8">
    <source>
        <dbReference type="SAM" id="Phobius"/>
    </source>
</evidence>
<feature type="transmembrane region" description="Helical" evidence="8">
    <location>
        <begin position="80"/>
        <end position="103"/>
    </location>
</feature>
<feature type="transmembrane region" description="Helical" evidence="8">
    <location>
        <begin position="12"/>
        <end position="30"/>
    </location>
</feature>
<dbReference type="InterPro" id="IPR026392">
    <property type="entry name" value="Exo/Archaeosortase_dom"/>
</dbReference>
<dbReference type="Proteomes" id="UP000177506">
    <property type="component" value="Unassembled WGS sequence"/>
</dbReference>
<feature type="transmembrane region" description="Helical" evidence="8">
    <location>
        <begin position="112"/>
        <end position="134"/>
    </location>
</feature>
<keyword evidence="7 8" id="KW-0472">Membrane</keyword>